<feature type="compositionally biased region" description="Basic and acidic residues" evidence="9">
    <location>
        <begin position="296"/>
        <end position="312"/>
    </location>
</feature>
<evidence type="ECO:0000256" key="9">
    <source>
        <dbReference type="SAM" id="MobiDB-lite"/>
    </source>
</evidence>
<dbReference type="AlphaFoldDB" id="A0A1B9GJD3"/>
<feature type="region of interest" description="Disordered" evidence="9">
    <location>
        <begin position="266"/>
        <end position="312"/>
    </location>
</feature>
<keyword evidence="6 8" id="KW-0413">Isomerase</keyword>
<keyword evidence="5 8" id="KW-0697">Rotamase</keyword>
<evidence type="ECO:0000256" key="1">
    <source>
        <dbReference type="ARBA" id="ARBA00000971"/>
    </source>
</evidence>
<dbReference type="Pfam" id="PF03095">
    <property type="entry name" value="PTPA"/>
    <property type="match status" value="1"/>
</dbReference>
<dbReference type="STRING" id="1296120.A0A1B9GJD3"/>
<dbReference type="OrthoDB" id="16120at2759"/>
<comment type="similarity">
    <text evidence="3 8">Belongs to the PTPA-type PPIase family.</text>
</comment>
<evidence type="ECO:0000256" key="3">
    <source>
        <dbReference type="ARBA" id="ARBA00011019"/>
    </source>
</evidence>
<reference evidence="10 11" key="1">
    <citation type="submission" date="2013-07" db="EMBL/GenBank/DDBJ databases">
        <title>The Genome Sequence of Cryptococcus heveanensis BCC8398.</title>
        <authorList>
            <consortium name="The Broad Institute Genome Sequencing Platform"/>
            <person name="Cuomo C."/>
            <person name="Litvintseva A."/>
            <person name="Chen Y."/>
            <person name="Heitman J."/>
            <person name="Sun S."/>
            <person name="Springer D."/>
            <person name="Dromer F."/>
            <person name="Young S.K."/>
            <person name="Zeng Q."/>
            <person name="Gargeya S."/>
            <person name="Fitzgerald M."/>
            <person name="Abouelleil A."/>
            <person name="Alvarado L."/>
            <person name="Berlin A.M."/>
            <person name="Chapman S.B."/>
            <person name="Dewar J."/>
            <person name="Goldberg J."/>
            <person name="Griggs A."/>
            <person name="Gujja S."/>
            <person name="Hansen M."/>
            <person name="Howarth C."/>
            <person name="Imamovic A."/>
            <person name="Larimer J."/>
            <person name="McCowan C."/>
            <person name="Murphy C."/>
            <person name="Pearson M."/>
            <person name="Priest M."/>
            <person name="Roberts A."/>
            <person name="Saif S."/>
            <person name="Shea T."/>
            <person name="Sykes S."/>
            <person name="Wortman J."/>
            <person name="Nusbaum C."/>
            <person name="Birren B."/>
        </authorList>
    </citation>
    <scope>NUCLEOTIDE SEQUENCE [LARGE SCALE GENOMIC DNA]</scope>
    <source>
        <strain evidence="10 11">BCC8398</strain>
    </source>
</reference>
<evidence type="ECO:0000313" key="11">
    <source>
        <dbReference type="Proteomes" id="UP000092666"/>
    </source>
</evidence>
<accession>A0A1B9GJD3</accession>
<reference evidence="11" key="2">
    <citation type="submission" date="2013-12" db="EMBL/GenBank/DDBJ databases">
        <title>Evolution of pathogenesis and genome organization in the Tremellales.</title>
        <authorList>
            <person name="Cuomo C."/>
            <person name="Litvintseva A."/>
            <person name="Heitman J."/>
            <person name="Chen Y."/>
            <person name="Sun S."/>
            <person name="Springer D."/>
            <person name="Dromer F."/>
            <person name="Young S."/>
            <person name="Zeng Q."/>
            <person name="Chapman S."/>
            <person name="Gujja S."/>
            <person name="Saif S."/>
            <person name="Birren B."/>
        </authorList>
    </citation>
    <scope>NUCLEOTIDE SEQUENCE [LARGE SCALE GENOMIC DNA]</scope>
    <source>
        <strain evidence="11">BCC8398</strain>
    </source>
</reference>
<dbReference type="EC" id="5.2.1.8" evidence="8"/>
<dbReference type="InterPro" id="IPR037218">
    <property type="entry name" value="PTPA_sf"/>
</dbReference>
<organism evidence="10 11">
    <name type="scientific">Kwoniella heveanensis BCC8398</name>
    <dbReference type="NCBI Taxonomy" id="1296120"/>
    <lineage>
        <taxon>Eukaryota</taxon>
        <taxon>Fungi</taxon>
        <taxon>Dikarya</taxon>
        <taxon>Basidiomycota</taxon>
        <taxon>Agaricomycotina</taxon>
        <taxon>Tremellomycetes</taxon>
        <taxon>Tremellales</taxon>
        <taxon>Cryptococcaceae</taxon>
        <taxon>Kwoniella</taxon>
    </lineage>
</organism>
<comment type="subcellular location">
    <subcellularLocation>
        <location evidence="2 8">Cytoplasm</location>
    </subcellularLocation>
</comment>
<feature type="region of interest" description="Disordered" evidence="9">
    <location>
        <begin position="1"/>
        <end position="20"/>
    </location>
</feature>
<name>A0A1B9GJD3_9TREE</name>
<dbReference type="GO" id="GO:0005634">
    <property type="term" value="C:nucleus"/>
    <property type="evidence" value="ECO:0007669"/>
    <property type="project" value="TreeGrafter"/>
</dbReference>
<dbReference type="PANTHER" id="PTHR10012:SF5">
    <property type="entry name" value="SERINE_THREONINE-PROTEIN PHOSPHATASE 2A ACTIVATOR 2"/>
    <property type="match status" value="1"/>
</dbReference>
<dbReference type="SUPFAM" id="SSF140984">
    <property type="entry name" value="PTPA-like"/>
    <property type="match status" value="2"/>
</dbReference>
<sequence length="463" mass="51208">MQASTSARPPAIPKAPHASEPDAVHQAYLNNLPFTPDVPRQCLTTEEAVSKWQATIGFQRFWCWIRWRSERIKGKDIMRGPYTGNSEGMRLLLDTLDKMSQWVEEVPPQPQSNQRFGNLAFRTYIKLVEERVPELFKSSSMPPNLLSQFLPLLLDSHAFGHPVRIDYGTGHELAFVLAMYVCTIPGWIGGGILEEKQAEEDELVLRVFPRYLDLTTQLQKTYRLEPAGSHGVWGLDDYCFLPYLFGSAQLLNSSITPAQSLQAAISRHRSQSQSQSQSIQPEPTITTTASAQAPSENKDRNEDVLNRDTDKGTDEDTIKDMYTLSLSHLLLFKHGASFSEHSPLLYNLSQIKEWSKIHNGLKRMYLGEVVGKRVVVQGLFVGGWIWGYGLESLPEVTAGKAVYGDGKSAQDQGPREQGEDNNGGGSSGIGTKRPAETEPVGDSSSSGSVGMGGSPITKAPWAK</sequence>
<dbReference type="GO" id="GO:0003755">
    <property type="term" value="F:peptidyl-prolyl cis-trans isomerase activity"/>
    <property type="evidence" value="ECO:0007669"/>
    <property type="project" value="UniProtKB-KW"/>
</dbReference>
<dbReference type="EMBL" id="KV700137">
    <property type="protein sequence ID" value="OCF31204.1"/>
    <property type="molecule type" value="Genomic_DNA"/>
</dbReference>
<feature type="compositionally biased region" description="Low complexity" evidence="9">
    <location>
        <begin position="271"/>
        <end position="280"/>
    </location>
</feature>
<dbReference type="InterPro" id="IPR004327">
    <property type="entry name" value="Phstyr_phstse_ac"/>
</dbReference>
<dbReference type="GO" id="GO:0000159">
    <property type="term" value="C:protein phosphatase type 2A complex"/>
    <property type="evidence" value="ECO:0007669"/>
    <property type="project" value="TreeGrafter"/>
</dbReference>
<feature type="region of interest" description="Disordered" evidence="9">
    <location>
        <begin position="404"/>
        <end position="463"/>
    </location>
</feature>
<evidence type="ECO:0000256" key="5">
    <source>
        <dbReference type="ARBA" id="ARBA00023110"/>
    </source>
</evidence>
<dbReference type="Gene3D" id="1.20.120.1150">
    <property type="match status" value="1"/>
</dbReference>
<evidence type="ECO:0000256" key="4">
    <source>
        <dbReference type="ARBA" id="ARBA00022490"/>
    </source>
</evidence>
<evidence type="ECO:0000313" key="10">
    <source>
        <dbReference type="EMBL" id="OCF31204.1"/>
    </source>
</evidence>
<keyword evidence="4 8" id="KW-0963">Cytoplasm</keyword>
<dbReference type="GO" id="GO:0005737">
    <property type="term" value="C:cytoplasm"/>
    <property type="evidence" value="ECO:0007669"/>
    <property type="project" value="UniProtKB-SubCell"/>
</dbReference>
<evidence type="ECO:0000256" key="7">
    <source>
        <dbReference type="ARBA" id="ARBA00025287"/>
    </source>
</evidence>
<proteinExistence type="inferred from homology"/>
<dbReference type="PANTHER" id="PTHR10012">
    <property type="entry name" value="SERINE/THREONINE-PROTEIN PHOSPHATASE 2A REGULATORY SUBUNIT B"/>
    <property type="match status" value="1"/>
</dbReference>
<keyword evidence="11" id="KW-1185">Reference proteome</keyword>
<dbReference type="GO" id="GO:0007052">
    <property type="term" value="P:mitotic spindle organization"/>
    <property type="evidence" value="ECO:0007669"/>
    <property type="project" value="TreeGrafter"/>
</dbReference>
<dbReference type="GO" id="GO:0008160">
    <property type="term" value="F:protein tyrosine phosphatase activator activity"/>
    <property type="evidence" value="ECO:0007669"/>
    <property type="project" value="TreeGrafter"/>
</dbReference>
<evidence type="ECO:0000256" key="2">
    <source>
        <dbReference type="ARBA" id="ARBA00004496"/>
    </source>
</evidence>
<evidence type="ECO:0000256" key="8">
    <source>
        <dbReference type="RuleBase" id="RU361210"/>
    </source>
</evidence>
<dbReference type="InterPro" id="IPR043170">
    <property type="entry name" value="PTPA_C_lid"/>
</dbReference>
<protein>
    <recommendedName>
        <fullName evidence="8">Serine/threonine-protein phosphatase 2A activator</fullName>
        <ecNumber evidence="8">5.2.1.8</ecNumber>
    </recommendedName>
    <alternativeName>
        <fullName evidence="8">Phosphotyrosyl phosphatase activator</fullName>
    </alternativeName>
</protein>
<comment type="catalytic activity">
    <reaction evidence="1 8">
        <text>[protein]-peptidylproline (omega=180) = [protein]-peptidylproline (omega=0)</text>
        <dbReference type="Rhea" id="RHEA:16237"/>
        <dbReference type="Rhea" id="RHEA-COMP:10747"/>
        <dbReference type="Rhea" id="RHEA-COMP:10748"/>
        <dbReference type="ChEBI" id="CHEBI:83833"/>
        <dbReference type="ChEBI" id="CHEBI:83834"/>
        <dbReference type="EC" id="5.2.1.8"/>
    </reaction>
</comment>
<dbReference type="Proteomes" id="UP000092666">
    <property type="component" value="Unassembled WGS sequence"/>
</dbReference>
<comment type="function">
    <text evidence="7">PPIases accelerate the folding of proteins. It catalyzes the cis-trans isomerization of proline imidic peptide bonds in oligopeptides. Acts as a regulatory subunit for PP2A-like phosphatases modulating their activity or substrate specificity, probably by inducing a conformational change in the catalytic subunit, a direct target of the PPIase. Can reactivate inactive phosphatase PP2A-phosphatase methylesterase complexes (PP2Ai) in presence of ATP and Mg(2+) by dissociating the inactive form from the complex.</text>
</comment>
<feature type="compositionally biased region" description="Polar residues" evidence="9">
    <location>
        <begin position="281"/>
        <end position="295"/>
    </location>
</feature>
<evidence type="ECO:0000256" key="6">
    <source>
        <dbReference type="ARBA" id="ARBA00023235"/>
    </source>
</evidence>
<gene>
    <name evidence="10" type="ORF">I316_07172</name>
</gene>